<dbReference type="PANTHER" id="PTHR11439:SF461">
    <property type="entry name" value="OS10G0432200 PROTEIN"/>
    <property type="match status" value="1"/>
</dbReference>
<proteinExistence type="predicted"/>
<evidence type="ECO:0000259" key="2">
    <source>
        <dbReference type="PROSITE" id="PS50994"/>
    </source>
</evidence>
<dbReference type="Pfam" id="PF07727">
    <property type="entry name" value="RVT_2"/>
    <property type="match status" value="1"/>
</dbReference>
<dbReference type="CDD" id="cd09272">
    <property type="entry name" value="RNase_HI_RT_Ty1"/>
    <property type="match status" value="1"/>
</dbReference>
<keyword evidence="4" id="KW-1185">Reference proteome</keyword>
<dbReference type="GO" id="GO:0015074">
    <property type="term" value="P:DNA integration"/>
    <property type="evidence" value="ECO:0007669"/>
    <property type="project" value="InterPro"/>
</dbReference>
<reference evidence="3" key="1">
    <citation type="journal article" date="2022" name="Front. Genet.">
        <title>Chromosome-Scale Assembly of the Dendrobium nobile Genome Provides Insights Into the Molecular Mechanism of the Biosynthesis of the Medicinal Active Ingredient of Dendrobium.</title>
        <authorList>
            <person name="Xu Q."/>
            <person name="Niu S.-C."/>
            <person name="Li K.-L."/>
            <person name="Zheng P.-J."/>
            <person name="Zhang X.-J."/>
            <person name="Jia Y."/>
            <person name="Liu Y."/>
            <person name="Niu Y.-X."/>
            <person name="Yu L.-H."/>
            <person name="Chen D.-F."/>
            <person name="Zhang G.-Q."/>
        </authorList>
    </citation>
    <scope>NUCLEOTIDE SEQUENCE</scope>
    <source>
        <tissue evidence="3">Leaf</tissue>
    </source>
</reference>
<dbReference type="PANTHER" id="PTHR11439">
    <property type="entry name" value="GAG-POL-RELATED RETROTRANSPOSON"/>
    <property type="match status" value="1"/>
</dbReference>
<dbReference type="InterPro" id="IPR001611">
    <property type="entry name" value="Leu-rich_rpt"/>
</dbReference>
<accession>A0A8T3BU21</accession>
<dbReference type="InterPro" id="IPR043502">
    <property type="entry name" value="DNA/RNA_pol_sf"/>
</dbReference>
<evidence type="ECO:0000256" key="1">
    <source>
        <dbReference type="SAM" id="MobiDB-lite"/>
    </source>
</evidence>
<dbReference type="InterPro" id="IPR001584">
    <property type="entry name" value="Integrase_cat-core"/>
</dbReference>
<dbReference type="GO" id="GO:0003676">
    <property type="term" value="F:nucleic acid binding"/>
    <property type="evidence" value="ECO:0007669"/>
    <property type="project" value="InterPro"/>
</dbReference>
<dbReference type="InterPro" id="IPR013103">
    <property type="entry name" value="RVT_2"/>
</dbReference>
<dbReference type="SUPFAM" id="SSF52058">
    <property type="entry name" value="L domain-like"/>
    <property type="match status" value="1"/>
</dbReference>
<comment type="caution">
    <text evidence="3">The sequence shown here is derived from an EMBL/GenBank/DDBJ whole genome shotgun (WGS) entry which is preliminary data.</text>
</comment>
<dbReference type="PROSITE" id="PS51450">
    <property type="entry name" value="LRR"/>
    <property type="match status" value="1"/>
</dbReference>
<gene>
    <name evidence="3" type="ORF">KFK09_007037</name>
</gene>
<dbReference type="OrthoDB" id="414104at2759"/>
<sequence>MSNIFKSTLHQCGIIHQTTCPYTPQQNGVSERKHRHLLETVRALLFHANVPTKWWFDALETATYLINRLPTPVLQHKSPYELLYNTPPTYTHLRTFGCLCYPLFPTVFSHKLAPRTISCVFLGYASHSKGYKCLHIPTGRIYLSRHVTFHESEFPFQNINFPTTTTVSPVNVPSSLLVPVSNVSPITTTASPPVPVPIQENLASSSPNSSYISTAEPPQPNDSSALPSTQPPIPSKHPMVTRFKSGNLKPTKILDLQHSVTPLTPTNYTQAAQFPIWRQAMSVEFDALQKQGTWILVPPSPTQNVLGCKWIFKTKLHSDGTIARHKARLVAQGFKQEYGLDFHDTFSPVAKFPTIRVLLTLAVNYNWTVLQLDISNAFLHGQLDEIVYMAQPKGFVDPEKKDHVCLLKKALYGLKQAPRQWFATLSSFLLTYGFSNSTADPSLLVYHHADVHMYILVYVDDILLTGSNHSSIAKLLADLHNRFNMKNLGPVSYFLGLQVTQQPNGIHLNQSKYAADLLNRAGMPEARPVNTPLPLKLSVSPENSVPYSHPELYRTLVGSLHYLTLSRPDIMFAVNVLCQHMHHPQLFHFQLLKRLLRYIKGTIHYGLPIFRSTLHLTAFSDSDWASDSTDRKSITGYCAFLGDTLISWIVKKQTAVARSSTEAEYRAIATAACDIIWLQRLLTEFGIHTSPTKLFCDNVSALALAVNPVFHARTKHIEIDCHFIRDCIKRQQITVHHIASQDQPADLFTKSHSALRFSHLRTKLTVRPPLHCRALGKNEVTKASLAFSLFSFLLSSVLLDPCFVEVFTPSIQLFDFSRNRLTGSIPAEFGNFNKSSPPDLILNHNNLSGDLPVSLGVPIWGKIDLSRNNLTGDASFLFGAGKSTRYVDLSRNEFAFDLSRVTFPVNLTVLDLNHNKITGSIPAQINQVDPNYFPVFNVSYNRLCGEIPAGPITAMFGVDSYFHNKCLCGSPLPPCTSK</sequence>
<dbReference type="PROSITE" id="PS50994">
    <property type="entry name" value="INTEGRASE"/>
    <property type="match status" value="1"/>
</dbReference>
<dbReference type="InterPro" id="IPR036397">
    <property type="entry name" value="RNaseH_sf"/>
</dbReference>
<organism evidence="3 4">
    <name type="scientific">Dendrobium nobile</name>
    <name type="common">Orchid</name>
    <dbReference type="NCBI Taxonomy" id="94219"/>
    <lineage>
        <taxon>Eukaryota</taxon>
        <taxon>Viridiplantae</taxon>
        <taxon>Streptophyta</taxon>
        <taxon>Embryophyta</taxon>
        <taxon>Tracheophyta</taxon>
        <taxon>Spermatophyta</taxon>
        <taxon>Magnoliopsida</taxon>
        <taxon>Liliopsida</taxon>
        <taxon>Asparagales</taxon>
        <taxon>Orchidaceae</taxon>
        <taxon>Epidendroideae</taxon>
        <taxon>Malaxideae</taxon>
        <taxon>Dendrobiinae</taxon>
        <taxon>Dendrobium</taxon>
    </lineage>
</organism>
<dbReference type="Pfam" id="PF00560">
    <property type="entry name" value="LRR_1"/>
    <property type="match status" value="2"/>
</dbReference>
<protein>
    <recommendedName>
        <fullName evidence="2">Integrase catalytic domain-containing protein</fullName>
    </recommendedName>
</protein>
<dbReference type="InterPro" id="IPR012337">
    <property type="entry name" value="RNaseH-like_sf"/>
</dbReference>
<feature type="domain" description="Integrase catalytic" evidence="2">
    <location>
        <begin position="1"/>
        <end position="87"/>
    </location>
</feature>
<dbReference type="Gene3D" id="3.30.420.10">
    <property type="entry name" value="Ribonuclease H-like superfamily/Ribonuclease H"/>
    <property type="match status" value="1"/>
</dbReference>
<dbReference type="SUPFAM" id="SSF53098">
    <property type="entry name" value="Ribonuclease H-like"/>
    <property type="match status" value="1"/>
</dbReference>
<dbReference type="Proteomes" id="UP000829196">
    <property type="component" value="Unassembled WGS sequence"/>
</dbReference>
<dbReference type="SUPFAM" id="SSF56672">
    <property type="entry name" value="DNA/RNA polymerases"/>
    <property type="match status" value="1"/>
</dbReference>
<dbReference type="InterPro" id="IPR032675">
    <property type="entry name" value="LRR_dom_sf"/>
</dbReference>
<evidence type="ECO:0000313" key="3">
    <source>
        <dbReference type="EMBL" id="KAI0519586.1"/>
    </source>
</evidence>
<dbReference type="EMBL" id="JAGYWB010000006">
    <property type="protein sequence ID" value="KAI0519586.1"/>
    <property type="molecule type" value="Genomic_DNA"/>
</dbReference>
<dbReference type="AlphaFoldDB" id="A0A8T3BU21"/>
<feature type="region of interest" description="Disordered" evidence="1">
    <location>
        <begin position="205"/>
        <end position="239"/>
    </location>
</feature>
<evidence type="ECO:0000313" key="4">
    <source>
        <dbReference type="Proteomes" id="UP000829196"/>
    </source>
</evidence>
<name>A0A8T3BU21_DENNO</name>
<dbReference type="Gene3D" id="3.80.10.10">
    <property type="entry name" value="Ribonuclease Inhibitor"/>
    <property type="match status" value="1"/>
</dbReference>
<dbReference type="Pfam" id="PF25597">
    <property type="entry name" value="SH3_retrovirus"/>
    <property type="match status" value="1"/>
</dbReference>
<dbReference type="SMR" id="A0A8T3BU21"/>
<dbReference type="InterPro" id="IPR057670">
    <property type="entry name" value="SH3_retrovirus"/>
</dbReference>